<dbReference type="Pfam" id="PF00588">
    <property type="entry name" value="SpoU_methylase"/>
    <property type="match status" value="1"/>
</dbReference>
<dbReference type="InterPro" id="IPR001537">
    <property type="entry name" value="SpoU_MeTrfase"/>
</dbReference>
<evidence type="ECO:0000313" key="5">
    <source>
        <dbReference type="Proteomes" id="UP000244890"/>
    </source>
</evidence>
<evidence type="ECO:0000259" key="3">
    <source>
        <dbReference type="SMART" id="SM00967"/>
    </source>
</evidence>
<reference evidence="4 5" key="1">
    <citation type="submission" date="2017-06" db="EMBL/GenBank/DDBJ databases">
        <title>Complete genome of Helicobacter apodemus.</title>
        <authorList>
            <person name="Cho S."/>
        </authorList>
    </citation>
    <scope>NUCLEOTIDE SEQUENCE [LARGE SCALE GENOMIC DNA]</scope>
    <source>
        <strain evidence="5">SNUVETPUB-15-01</strain>
    </source>
</reference>
<dbReference type="Proteomes" id="UP000244890">
    <property type="component" value="Chromosome"/>
</dbReference>
<dbReference type="PANTHER" id="PTHR46429">
    <property type="entry name" value="23S RRNA (GUANOSINE-2'-O-)-METHYLTRANSFERASE RLMB"/>
    <property type="match status" value="1"/>
</dbReference>
<gene>
    <name evidence="4" type="ORF">CDV25_08990</name>
</gene>
<dbReference type="SUPFAM" id="SSF55315">
    <property type="entry name" value="L30e-like"/>
    <property type="match status" value="1"/>
</dbReference>
<dbReference type="NCBIfam" id="TIGR00186">
    <property type="entry name" value="rRNA_methyl_3"/>
    <property type="match status" value="1"/>
</dbReference>
<dbReference type="PANTHER" id="PTHR46429:SF1">
    <property type="entry name" value="23S RRNA (GUANOSINE-2'-O-)-METHYLTRANSFERASE RLMB"/>
    <property type="match status" value="1"/>
</dbReference>
<dbReference type="SUPFAM" id="SSF75217">
    <property type="entry name" value="alpha/beta knot"/>
    <property type="match status" value="1"/>
</dbReference>
<dbReference type="SMART" id="SM00967">
    <property type="entry name" value="SpoU_sub_bind"/>
    <property type="match status" value="1"/>
</dbReference>
<organism evidence="4 5">
    <name type="scientific">Helicobacter apodemus</name>
    <dbReference type="NCBI Taxonomy" id="135569"/>
    <lineage>
        <taxon>Bacteria</taxon>
        <taxon>Pseudomonadati</taxon>
        <taxon>Campylobacterota</taxon>
        <taxon>Epsilonproteobacteria</taxon>
        <taxon>Campylobacterales</taxon>
        <taxon>Helicobacteraceae</taxon>
        <taxon>Helicobacter</taxon>
    </lineage>
</organism>
<dbReference type="InterPro" id="IPR013123">
    <property type="entry name" value="SpoU_subst-bd"/>
</dbReference>
<dbReference type="InterPro" id="IPR004441">
    <property type="entry name" value="rRNA_MeTrfase_TrmH"/>
</dbReference>
<evidence type="ECO:0000313" key="4">
    <source>
        <dbReference type="EMBL" id="AWI35122.1"/>
    </source>
</evidence>
<dbReference type="InterPro" id="IPR029028">
    <property type="entry name" value="Alpha/beta_knot_MTases"/>
</dbReference>
<dbReference type="KEGG" id="had:CDV25_08990"/>
<dbReference type="InterPro" id="IPR029064">
    <property type="entry name" value="Ribosomal_eL30-like_sf"/>
</dbReference>
<dbReference type="RefSeq" id="WP_108911872.1">
    <property type="nucleotide sequence ID" value="NZ_CP021886.1"/>
</dbReference>
<proteinExistence type="predicted"/>
<dbReference type="GO" id="GO:0005829">
    <property type="term" value="C:cytosol"/>
    <property type="evidence" value="ECO:0007669"/>
    <property type="project" value="TreeGrafter"/>
</dbReference>
<feature type="domain" description="RNA 2-O ribose methyltransferase substrate binding" evidence="3">
    <location>
        <begin position="2"/>
        <end position="74"/>
    </location>
</feature>
<dbReference type="CDD" id="cd18095">
    <property type="entry name" value="SpoU-like_rRNA-MTase"/>
    <property type="match status" value="1"/>
</dbReference>
<dbReference type="Pfam" id="PF08032">
    <property type="entry name" value="SpoU_sub_bind"/>
    <property type="match status" value="1"/>
</dbReference>
<dbReference type="GO" id="GO:0003723">
    <property type="term" value="F:RNA binding"/>
    <property type="evidence" value="ECO:0007669"/>
    <property type="project" value="InterPro"/>
</dbReference>
<keyword evidence="2 4" id="KW-0808">Transferase</keyword>
<dbReference type="EMBL" id="CP021886">
    <property type="protein sequence ID" value="AWI35122.1"/>
    <property type="molecule type" value="Genomic_DNA"/>
</dbReference>
<dbReference type="Gene3D" id="3.30.1330.30">
    <property type="match status" value="1"/>
</dbReference>
<dbReference type="GO" id="GO:0006396">
    <property type="term" value="P:RNA processing"/>
    <property type="evidence" value="ECO:0007669"/>
    <property type="project" value="InterPro"/>
</dbReference>
<evidence type="ECO:0000256" key="2">
    <source>
        <dbReference type="ARBA" id="ARBA00022679"/>
    </source>
</evidence>
<name>A0A2U8FFT7_9HELI</name>
<protein>
    <submittedName>
        <fullName evidence="4">23S rRNA (Guanosine(2251)-2'-O)-methyltransferase RlmB</fullName>
    </submittedName>
</protein>
<dbReference type="OrthoDB" id="9785673at2"/>
<dbReference type="InterPro" id="IPR029026">
    <property type="entry name" value="tRNA_m1G_MTases_N"/>
</dbReference>
<dbReference type="GO" id="GO:0032259">
    <property type="term" value="P:methylation"/>
    <property type="evidence" value="ECO:0007669"/>
    <property type="project" value="UniProtKB-KW"/>
</dbReference>
<keyword evidence="1 4" id="KW-0489">Methyltransferase</keyword>
<dbReference type="Gene3D" id="3.40.1280.10">
    <property type="match status" value="1"/>
</dbReference>
<dbReference type="AlphaFoldDB" id="A0A2U8FFT7"/>
<evidence type="ECO:0000256" key="1">
    <source>
        <dbReference type="ARBA" id="ARBA00022603"/>
    </source>
</evidence>
<sequence>MVVYGKQVARLIVLKSPHSIQNIYLAKEIDKSFFALLKSVNKPIIRLDAKKAQALAKGGNHQGCLLEINPLEPVDFTLIKTMNFIVVLCGVSDVGNIGSIIRVSYALGVDCIVICGIKSLKQEGVLRASSGAFLQMPFCVVHNPLDVANELKQAGFTLYGADMQGSNEVVNVAHKKALFLGSENQGLSKRIIAKMDFILTISMEREFDSLNVGTAGAILIDRMINGRIG</sequence>
<accession>A0A2U8FFT7</accession>
<dbReference type="GO" id="GO:0008173">
    <property type="term" value="F:RNA methyltransferase activity"/>
    <property type="evidence" value="ECO:0007669"/>
    <property type="project" value="InterPro"/>
</dbReference>